<dbReference type="Proteomes" id="UP000297703">
    <property type="component" value="Unassembled WGS sequence"/>
</dbReference>
<reference evidence="1 2" key="1">
    <citation type="submission" date="2019-04" db="EMBL/GenBank/DDBJ databases">
        <title>Draft genome of the big-headed turtle Platysternon megacephalum.</title>
        <authorList>
            <person name="Gong S."/>
        </authorList>
    </citation>
    <scope>NUCLEOTIDE SEQUENCE [LARGE SCALE GENOMIC DNA]</scope>
    <source>
        <strain evidence="1">DO16091913</strain>
        <tissue evidence="1">Muscle</tissue>
    </source>
</reference>
<accession>A0A4D9DX31</accession>
<evidence type="ECO:0000313" key="2">
    <source>
        <dbReference type="Proteomes" id="UP000297703"/>
    </source>
</evidence>
<keyword evidence="2" id="KW-1185">Reference proteome</keyword>
<sequence>MHISESQQEFFRMLDEKIEKERMKRNHRNGYSYNYDDENHITQNTRGATKQSSYGNDSVDLISKTVGMRSNRQHKAASLTTAANAWVGGCIGGCNSEGKEVLGGEFGGKLIAASCSLWNSRLQQTANGCGGIVNKIHSYFTNFIVRPLRSLLWLLLVLLAGSSLQLAAKPDVWFVKPPCKTEQTVENSELRIIRKMPSMQNQTSATNSTWLCISGCSLAVKAITLS</sequence>
<dbReference type="OrthoDB" id="5919401at2759"/>
<reference evidence="1 2" key="2">
    <citation type="submission" date="2019-04" db="EMBL/GenBank/DDBJ databases">
        <title>The genome sequence of big-headed turtle.</title>
        <authorList>
            <person name="Gong S."/>
        </authorList>
    </citation>
    <scope>NUCLEOTIDE SEQUENCE [LARGE SCALE GENOMIC DNA]</scope>
    <source>
        <strain evidence="1">DO16091913</strain>
        <tissue evidence="1">Muscle</tissue>
    </source>
</reference>
<dbReference type="EMBL" id="QXTE01000202">
    <property type="protein sequence ID" value="TFK02029.1"/>
    <property type="molecule type" value="Genomic_DNA"/>
</dbReference>
<name>A0A4D9DX31_9SAUR</name>
<proteinExistence type="predicted"/>
<organism evidence="1 2">
    <name type="scientific">Platysternon megacephalum</name>
    <name type="common">big-headed turtle</name>
    <dbReference type="NCBI Taxonomy" id="55544"/>
    <lineage>
        <taxon>Eukaryota</taxon>
        <taxon>Metazoa</taxon>
        <taxon>Chordata</taxon>
        <taxon>Craniata</taxon>
        <taxon>Vertebrata</taxon>
        <taxon>Euteleostomi</taxon>
        <taxon>Archelosauria</taxon>
        <taxon>Testudinata</taxon>
        <taxon>Testudines</taxon>
        <taxon>Cryptodira</taxon>
        <taxon>Durocryptodira</taxon>
        <taxon>Testudinoidea</taxon>
        <taxon>Platysternidae</taxon>
        <taxon>Platysternon</taxon>
    </lineage>
</organism>
<protein>
    <submittedName>
        <fullName evidence="1">ADP-ribosylation factor-like protein 8A</fullName>
    </submittedName>
</protein>
<dbReference type="AlphaFoldDB" id="A0A4D9DX31"/>
<dbReference type="InterPro" id="IPR027967">
    <property type="entry name" value="DUF4612"/>
</dbReference>
<comment type="caution">
    <text evidence="1">The sequence shown here is derived from an EMBL/GenBank/DDBJ whole genome shotgun (WGS) entry which is preliminary data.</text>
</comment>
<gene>
    <name evidence="1" type="ORF">DR999_PMT15700</name>
</gene>
<evidence type="ECO:0000313" key="1">
    <source>
        <dbReference type="EMBL" id="TFK02029.1"/>
    </source>
</evidence>
<dbReference type="Pfam" id="PF15389">
    <property type="entry name" value="DUF4612"/>
    <property type="match status" value="1"/>
</dbReference>